<dbReference type="EMBL" id="JABVEC010000004">
    <property type="protein sequence ID" value="MBC6465458.1"/>
    <property type="molecule type" value="Genomic_DNA"/>
</dbReference>
<keyword evidence="1" id="KW-0472">Membrane</keyword>
<reference evidence="2 3" key="1">
    <citation type="submission" date="2020-06" db="EMBL/GenBank/DDBJ databases">
        <title>Actinomadura xiongansis sp. nov., isolated from soil of Baiyangdian.</title>
        <authorList>
            <person name="Zhang X."/>
        </authorList>
    </citation>
    <scope>NUCLEOTIDE SEQUENCE [LARGE SCALE GENOMIC DNA]</scope>
    <source>
        <strain evidence="2 3">HBUM206468</strain>
    </source>
</reference>
<keyword evidence="1" id="KW-0812">Transmembrane</keyword>
<evidence type="ECO:0000313" key="2">
    <source>
        <dbReference type="EMBL" id="MBC6465458.1"/>
    </source>
</evidence>
<organism evidence="2 3">
    <name type="scientific">Actinomadura alba</name>
    <dbReference type="NCBI Taxonomy" id="406431"/>
    <lineage>
        <taxon>Bacteria</taxon>
        <taxon>Bacillati</taxon>
        <taxon>Actinomycetota</taxon>
        <taxon>Actinomycetes</taxon>
        <taxon>Streptosporangiales</taxon>
        <taxon>Thermomonosporaceae</taxon>
        <taxon>Actinomadura</taxon>
    </lineage>
</organism>
<proteinExistence type="predicted"/>
<comment type="caution">
    <text evidence="2">The sequence shown here is derived from an EMBL/GenBank/DDBJ whole genome shotgun (WGS) entry which is preliminary data.</text>
</comment>
<dbReference type="Proteomes" id="UP000805614">
    <property type="component" value="Unassembled WGS sequence"/>
</dbReference>
<keyword evidence="3" id="KW-1185">Reference proteome</keyword>
<keyword evidence="1" id="KW-1133">Transmembrane helix</keyword>
<evidence type="ECO:0000256" key="1">
    <source>
        <dbReference type="SAM" id="Phobius"/>
    </source>
</evidence>
<protein>
    <submittedName>
        <fullName evidence="2">Uncharacterized protein</fullName>
    </submittedName>
</protein>
<sequence>MSRTQAGFSVLGHQVLLTDLVGNACAVFVMVLVGFRGWLRQYRAQTAEAQDLEAVAP</sequence>
<gene>
    <name evidence="2" type="ORF">HKK74_08120</name>
</gene>
<evidence type="ECO:0000313" key="3">
    <source>
        <dbReference type="Proteomes" id="UP000805614"/>
    </source>
</evidence>
<name>A0ABR7LKX2_9ACTN</name>
<feature type="transmembrane region" description="Helical" evidence="1">
    <location>
        <begin position="20"/>
        <end position="39"/>
    </location>
</feature>
<accession>A0ABR7LKX2</accession>
<dbReference type="RefSeq" id="WP_187242455.1">
    <property type="nucleotide sequence ID" value="NZ_BAAAOK010000015.1"/>
</dbReference>